<reference evidence="16 17" key="1">
    <citation type="submission" date="2019-01" db="EMBL/GenBank/DDBJ databases">
        <title>Genome sequencing of the rare red list fungi Fomitopsis rosea.</title>
        <authorList>
            <person name="Buettner E."/>
            <person name="Kellner H."/>
        </authorList>
    </citation>
    <scope>NUCLEOTIDE SEQUENCE [LARGE SCALE GENOMIC DNA]</scope>
    <source>
        <strain evidence="16 17">DSM 105464</strain>
    </source>
</reference>
<dbReference type="SUPFAM" id="SSF63380">
    <property type="entry name" value="Riboflavin synthase domain-like"/>
    <property type="match status" value="1"/>
</dbReference>
<comment type="subcellular location">
    <subcellularLocation>
        <location evidence="1">Cell membrane</location>
        <topology evidence="1">Multi-pass membrane protein</topology>
    </subcellularLocation>
</comment>
<evidence type="ECO:0000256" key="12">
    <source>
        <dbReference type="ARBA" id="ARBA00023180"/>
    </source>
</evidence>
<keyword evidence="10" id="KW-0406">Ion transport</keyword>
<keyword evidence="11 14" id="KW-0472">Membrane</keyword>
<name>A0A4Y9Z1M6_9APHY</name>
<keyword evidence="9" id="KW-0560">Oxidoreductase</keyword>
<evidence type="ECO:0000256" key="3">
    <source>
        <dbReference type="ARBA" id="ARBA00012668"/>
    </source>
</evidence>
<evidence type="ECO:0000256" key="14">
    <source>
        <dbReference type="SAM" id="Phobius"/>
    </source>
</evidence>
<feature type="transmembrane region" description="Helical" evidence="14">
    <location>
        <begin position="207"/>
        <end position="227"/>
    </location>
</feature>
<dbReference type="Gene3D" id="3.40.50.80">
    <property type="entry name" value="Nucleotide-binding domain of ferredoxin-NADP reductase (FNR) module"/>
    <property type="match status" value="1"/>
</dbReference>
<feature type="transmembrane region" description="Helical" evidence="14">
    <location>
        <begin position="247"/>
        <end position="264"/>
    </location>
</feature>
<keyword evidence="7" id="KW-0249">Electron transport</keyword>
<evidence type="ECO:0000256" key="6">
    <source>
        <dbReference type="ARBA" id="ARBA00022692"/>
    </source>
</evidence>
<dbReference type="SUPFAM" id="SSF52343">
    <property type="entry name" value="Ferredoxin reductase-like, C-terminal NADP-linked domain"/>
    <property type="match status" value="1"/>
</dbReference>
<comment type="caution">
    <text evidence="16">The sequence shown here is derived from an EMBL/GenBank/DDBJ whole genome shotgun (WGS) entry which is preliminary data.</text>
</comment>
<evidence type="ECO:0000256" key="4">
    <source>
        <dbReference type="ARBA" id="ARBA00022448"/>
    </source>
</evidence>
<organism evidence="16 17">
    <name type="scientific">Rhodofomes roseus</name>
    <dbReference type="NCBI Taxonomy" id="34475"/>
    <lineage>
        <taxon>Eukaryota</taxon>
        <taxon>Fungi</taxon>
        <taxon>Dikarya</taxon>
        <taxon>Basidiomycota</taxon>
        <taxon>Agaricomycotina</taxon>
        <taxon>Agaricomycetes</taxon>
        <taxon>Polyporales</taxon>
        <taxon>Rhodofomes</taxon>
    </lineage>
</organism>
<dbReference type="GO" id="GO:0006879">
    <property type="term" value="P:intracellular iron ion homeostasis"/>
    <property type="evidence" value="ECO:0007669"/>
    <property type="project" value="TreeGrafter"/>
</dbReference>
<dbReference type="Pfam" id="PF08030">
    <property type="entry name" value="NAD_binding_6"/>
    <property type="match status" value="1"/>
</dbReference>
<dbReference type="GO" id="GO:0005886">
    <property type="term" value="C:plasma membrane"/>
    <property type="evidence" value="ECO:0007669"/>
    <property type="project" value="UniProtKB-SubCell"/>
</dbReference>
<evidence type="ECO:0000256" key="5">
    <source>
        <dbReference type="ARBA" id="ARBA00022475"/>
    </source>
</evidence>
<evidence type="ECO:0000256" key="13">
    <source>
        <dbReference type="ARBA" id="ARBA00048483"/>
    </source>
</evidence>
<dbReference type="PANTHER" id="PTHR32361">
    <property type="entry name" value="FERRIC/CUPRIC REDUCTASE TRANSMEMBRANE COMPONENT"/>
    <property type="match status" value="1"/>
</dbReference>
<proteinExistence type="inferred from homology"/>
<dbReference type="InterPro" id="IPR013121">
    <property type="entry name" value="Fe_red_NAD-bd_6"/>
</dbReference>
<feature type="transmembrane region" description="Helical" evidence="14">
    <location>
        <begin position="96"/>
        <end position="114"/>
    </location>
</feature>
<dbReference type="InterPro" id="IPR051410">
    <property type="entry name" value="Ferric/Cupric_Reductase"/>
</dbReference>
<dbReference type="InterPro" id="IPR017938">
    <property type="entry name" value="Riboflavin_synthase-like_b-brl"/>
</dbReference>
<keyword evidence="12" id="KW-0325">Glycoprotein</keyword>
<evidence type="ECO:0000256" key="9">
    <source>
        <dbReference type="ARBA" id="ARBA00023002"/>
    </source>
</evidence>
<dbReference type="InterPro" id="IPR013112">
    <property type="entry name" value="FAD-bd_8"/>
</dbReference>
<dbReference type="Pfam" id="PF01794">
    <property type="entry name" value="Ferric_reduct"/>
    <property type="match status" value="1"/>
</dbReference>
<dbReference type="Pfam" id="PF08022">
    <property type="entry name" value="FAD_binding_8"/>
    <property type="match status" value="1"/>
</dbReference>
<evidence type="ECO:0000256" key="7">
    <source>
        <dbReference type="ARBA" id="ARBA00022982"/>
    </source>
</evidence>
<dbReference type="GO" id="GO:0015677">
    <property type="term" value="P:copper ion import"/>
    <property type="evidence" value="ECO:0007669"/>
    <property type="project" value="TreeGrafter"/>
</dbReference>
<evidence type="ECO:0000256" key="11">
    <source>
        <dbReference type="ARBA" id="ARBA00023136"/>
    </source>
</evidence>
<dbReference type="STRING" id="34475.A0A4Y9Z1M6"/>
<feature type="domain" description="FAD-binding FR-type" evidence="15">
    <location>
        <begin position="348"/>
        <end position="470"/>
    </location>
</feature>
<evidence type="ECO:0000256" key="10">
    <source>
        <dbReference type="ARBA" id="ARBA00023065"/>
    </source>
</evidence>
<accession>A0A4Y9Z1M6</accession>
<dbReference type="CDD" id="cd06186">
    <property type="entry name" value="NOX_Duox_like_FAD_NADP"/>
    <property type="match status" value="1"/>
</dbReference>
<evidence type="ECO:0000313" key="16">
    <source>
        <dbReference type="EMBL" id="TFY67828.1"/>
    </source>
</evidence>
<dbReference type="InterPro" id="IPR017927">
    <property type="entry name" value="FAD-bd_FR_type"/>
</dbReference>
<protein>
    <recommendedName>
        <fullName evidence="3">ferric-chelate reductase (NADPH)</fullName>
        <ecNumber evidence="3">1.16.1.9</ecNumber>
    </recommendedName>
</protein>
<evidence type="ECO:0000256" key="8">
    <source>
        <dbReference type="ARBA" id="ARBA00022989"/>
    </source>
</evidence>
<evidence type="ECO:0000313" key="17">
    <source>
        <dbReference type="Proteomes" id="UP000298390"/>
    </source>
</evidence>
<comment type="catalytic activity">
    <reaction evidence="13">
        <text>2 a Fe(II)-siderophore + NADP(+) + H(+) = 2 a Fe(III)-siderophore + NADPH</text>
        <dbReference type="Rhea" id="RHEA:28795"/>
        <dbReference type="Rhea" id="RHEA-COMP:11342"/>
        <dbReference type="Rhea" id="RHEA-COMP:11344"/>
        <dbReference type="ChEBI" id="CHEBI:15378"/>
        <dbReference type="ChEBI" id="CHEBI:29033"/>
        <dbReference type="ChEBI" id="CHEBI:29034"/>
        <dbReference type="ChEBI" id="CHEBI:57783"/>
        <dbReference type="ChEBI" id="CHEBI:58349"/>
        <dbReference type="EC" id="1.16.1.9"/>
    </reaction>
</comment>
<keyword evidence="6 14" id="KW-0812">Transmembrane</keyword>
<keyword evidence="8 14" id="KW-1133">Transmembrane helix</keyword>
<evidence type="ECO:0000256" key="1">
    <source>
        <dbReference type="ARBA" id="ARBA00004651"/>
    </source>
</evidence>
<evidence type="ECO:0000256" key="2">
    <source>
        <dbReference type="ARBA" id="ARBA00006278"/>
    </source>
</evidence>
<dbReference type="PROSITE" id="PS51384">
    <property type="entry name" value="FAD_FR"/>
    <property type="match status" value="1"/>
</dbReference>
<dbReference type="AlphaFoldDB" id="A0A4Y9Z1M6"/>
<comment type="similarity">
    <text evidence="2">Belongs to the ferric reductase (FRE) family.</text>
</comment>
<dbReference type="PANTHER" id="PTHR32361:SF9">
    <property type="entry name" value="FERRIC REDUCTASE TRANSMEMBRANE COMPONENT 3-RELATED"/>
    <property type="match status" value="1"/>
</dbReference>
<dbReference type="SFLD" id="SFLDS00052">
    <property type="entry name" value="Ferric_Reductase_Domain"/>
    <property type="match status" value="1"/>
</dbReference>
<dbReference type="SFLD" id="SFLDG01168">
    <property type="entry name" value="Ferric_reductase_subgroup_(FRE"/>
    <property type="match status" value="1"/>
</dbReference>
<evidence type="ECO:0000259" key="15">
    <source>
        <dbReference type="PROSITE" id="PS51384"/>
    </source>
</evidence>
<dbReference type="InterPro" id="IPR039261">
    <property type="entry name" value="FNR_nucleotide-bd"/>
</dbReference>
<dbReference type="InterPro" id="IPR013130">
    <property type="entry name" value="Fe3_Rdtase_TM_dom"/>
</dbReference>
<dbReference type="EMBL" id="SEKV01000044">
    <property type="protein sequence ID" value="TFY67828.1"/>
    <property type="molecule type" value="Genomic_DNA"/>
</dbReference>
<keyword evidence="5" id="KW-1003">Cell membrane</keyword>
<dbReference type="GO" id="GO:0006826">
    <property type="term" value="P:iron ion transport"/>
    <property type="evidence" value="ECO:0007669"/>
    <property type="project" value="UniProtKB-ARBA"/>
</dbReference>
<feature type="transmembrane region" description="Helical" evidence="14">
    <location>
        <begin position="176"/>
        <end position="195"/>
    </location>
</feature>
<keyword evidence="4" id="KW-0813">Transport</keyword>
<feature type="transmembrane region" description="Helical" evidence="14">
    <location>
        <begin position="303"/>
        <end position="324"/>
    </location>
</feature>
<dbReference type="Proteomes" id="UP000298390">
    <property type="component" value="Unassembled WGS sequence"/>
</dbReference>
<feature type="transmembrane region" description="Helical" evidence="14">
    <location>
        <begin position="154"/>
        <end position="170"/>
    </location>
</feature>
<dbReference type="EC" id="1.16.1.9" evidence="3"/>
<sequence>MEGGNSVPDLAGGNVLSPYFGPDKHASATLVAVATGLGNPLLPFITRVLGQQQGAQGCYVVVRDTTDYSDCSAAVQYFSPPSSYVEDPKWQRKFSAIWAAVAGVAILLSLPHLIRSLRKGRGLQGLFGVSESIASQHYATIGDAGAKPRTRKRIVYGILETISGFFWWSIPAVGLSLGQVLLVAGYLVAVIVCITTDVPLITNPNRAGFLALAQFPVVYLLGTKNSILSLLLGPGSGYERLNFLHRWAGRGMLIGGVIHGSLWIRNHLIFGLPILGPQKETSGVACLGLLCGITLFSLKPVRYYFYQLFFISHVLGYVAFTVTVCYHTEYAWPWVYAPLAFYGLDMLLRLLKYRIKDATLVPIDQNMTIIHVHDCTKGWQPGQHVRLRVFFSGRIFESHPLTIMNAPSPASCVPSQTLSLAAKAKGDWTRALNAYAMEEQTRLCGSEKGEQLGVPVQVMLDGPYGGCSVDLGRYESAILIAGGSGATFTLSLLDDIVARCVKFGRSGGEQTRRIEFVWCIQSYSCINWHAQMLTELAHAVAGTSLDLHISIFVTCLCNPDAVPAIPNSDVVLLRPSVGNLLRQFVTPPTEEEIAEQPKLAWVGLGGGVAVCAAGPESLTTETRNAAAKLSLTRGLQLGGVGLHTETYAL</sequence>
<gene>
    <name evidence="16" type="ORF">EVJ58_g1385</name>
</gene>
<dbReference type="GO" id="GO:0052851">
    <property type="term" value="F:ferric-chelate reductase (NADPH) activity"/>
    <property type="evidence" value="ECO:0007669"/>
    <property type="project" value="UniProtKB-EC"/>
</dbReference>
<feature type="transmembrane region" description="Helical" evidence="14">
    <location>
        <begin position="330"/>
        <end position="348"/>
    </location>
</feature>